<reference evidence="4 5" key="1">
    <citation type="submission" date="2024-04" db="EMBL/GenBank/DDBJ databases">
        <title>Isolation of an actinomycete strain from pig manure.</title>
        <authorList>
            <person name="Gong T."/>
            <person name="Yu Z."/>
            <person name="An M."/>
            <person name="Wei C."/>
            <person name="Yang W."/>
            <person name="Liu L."/>
        </authorList>
    </citation>
    <scope>NUCLEOTIDE SEQUENCE [LARGE SCALE GENOMIC DNA]</scope>
    <source>
        <strain evidence="4 5">ZF39</strain>
    </source>
</reference>
<keyword evidence="3" id="KW-0996">Nickel insertion</keyword>
<dbReference type="HAMAP" id="MF_01384">
    <property type="entry name" value="UreD"/>
    <property type="match status" value="1"/>
</dbReference>
<evidence type="ECO:0000256" key="2">
    <source>
        <dbReference type="ARBA" id="ARBA00023186"/>
    </source>
</evidence>
<dbReference type="EMBL" id="CP154795">
    <property type="protein sequence ID" value="XAN09294.1"/>
    <property type="molecule type" value="Genomic_DNA"/>
</dbReference>
<dbReference type="PANTHER" id="PTHR33643">
    <property type="entry name" value="UREASE ACCESSORY PROTEIN D"/>
    <property type="match status" value="1"/>
</dbReference>
<accession>A0ABZ3FW43</accession>
<dbReference type="Pfam" id="PF01774">
    <property type="entry name" value="UreD"/>
    <property type="match status" value="1"/>
</dbReference>
<comment type="subunit">
    <text evidence="3">UreD, UreF and UreG form a complex that acts as a GTP-hydrolysis-dependent molecular chaperone, activating the urease apoprotein by helping to assemble the nickel containing metallocenter of UreC. The UreE protein probably delivers the nickel.</text>
</comment>
<dbReference type="InterPro" id="IPR002669">
    <property type="entry name" value="UreD"/>
</dbReference>
<proteinExistence type="inferred from homology"/>
<protein>
    <recommendedName>
        <fullName evidence="3">Urease accessory protein UreD</fullName>
    </recommendedName>
</protein>
<keyword evidence="3" id="KW-0963">Cytoplasm</keyword>
<keyword evidence="5" id="KW-1185">Reference proteome</keyword>
<organism evidence="4 5">
    <name type="scientific">Ammonicoccus fulvus</name>
    <dbReference type="NCBI Taxonomy" id="3138240"/>
    <lineage>
        <taxon>Bacteria</taxon>
        <taxon>Bacillati</taxon>
        <taxon>Actinomycetota</taxon>
        <taxon>Actinomycetes</taxon>
        <taxon>Propionibacteriales</taxon>
        <taxon>Propionibacteriaceae</taxon>
        <taxon>Ammonicoccus</taxon>
    </lineage>
</organism>
<dbReference type="PANTHER" id="PTHR33643:SF1">
    <property type="entry name" value="UREASE ACCESSORY PROTEIN D"/>
    <property type="match status" value="1"/>
</dbReference>
<dbReference type="RefSeq" id="WP_425310747.1">
    <property type="nucleotide sequence ID" value="NZ_CP154795.1"/>
</dbReference>
<gene>
    <name evidence="3" type="primary">ureD</name>
    <name evidence="4" type="ORF">AADG42_18875</name>
</gene>
<name>A0ABZ3FW43_9ACTN</name>
<keyword evidence="2 3" id="KW-0143">Chaperone</keyword>
<dbReference type="Proteomes" id="UP001442841">
    <property type="component" value="Chromosome"/>
</dbReference>
<comment type="function">
    <text evidence="3">Required for maturation of urease via the functional incorporation of the urease nickel metallocenter.</text>
</comment>
<comment type="subcellular location">
    <subcellularLocation>
        <location evidence="3">Cytoplasm</location>
    </subcellularLocation>
</comment>
<evidence type="ECO:0000313" key="5">
    <source>
        <dbReference type="Proteomes" id="UP001442841"/>
    </source>
</evidence>
<sequence length="291" mass="31062">MSSALGFRAVASGPDAYAGTMNLSVGRAGGRSRPVRTESSGVLRLMKPLHLDDSGQVAYFVVNPGGAYFSEACRMDVEVLADANLLLSSQGATRIYRTPRGPAVQEAHFTVRSGGRLEYVPDQLIAYRDADYRQVTTITMAPDAQVFVEEIVTPGWDPDGTPFTYAGMLLRMEVHHVDGGLVCADNVRIVPGDIGAAIDGIGYMEGASHMGNVLILGQHVGDAYVEAVREVVDTSGLTTAGVTSGSRHGIPWVMVRALASSTDTLSAMVLAINEHDRAVTTGQGRLHLRRY</sequence>
<evidence type="ECO:0000256" key="1">
    <source>
        <dbReference type="ARBA" id="ARBA00007177"/>
    </source>
</evidence>
<comment type="similarity">
    <text evidence="1 3">Belongs to the UreD family.</text>
</comment>
<evidence type="ECO:0000313" key="4">
    <source>
        <dbReference type="EMBL" id="XAN09294.1"/>
    </source>
</evidence>
<evidence type="ECO:0000256" key="3">
    <source>
        <dbReference type="HAMAP-Rule" id="MF_01384"/>
    </source>
</evidence>